<protein>
    <recommendedName>
        <fullName evidence="2">Mixed lineage kinase domain-containing protein</fullName>
    </recommendedName>
</protein>
<keyword evidence="4" id="KW-1185">Reference proteome</keyword>
<feature type="region of interest" description="Disordered" evidence="1">
    <location>
        <begin position="1"/>
        <end position="42"/>
    </location>
</feature>
<evidence type="ECO:0000313" key="4">
    <source>
        <dbReference type="Proteomes" id="UP000030669"/>
    </source>
</evidence>
<organism evidence="3 4">
    <name type="scientific">Gloeophyllum trabeum (strain ATCC 11539 / FP-39264 / Madison 617)</name>
    <name type="common">Brown rot fungus</name>
    <dbReference type="NCBI Taxonomy" id="670483"/>
    <lineage>
        <taxon>Eukaryota</taxon>
        <taxon>Fungi</taxon>
        <taxon>Dikarya</taxon>
        <taxon>Basidiomycota</taxon>
        <taxon>Agaricomycotina</taxon>
        <taxon>Agaricomycetes</taxon>
        <taxon>Gloeophyllales</taxon>
        <taxon>Gloeophyllaceae</taxon>
        <taxon>Gloeophyllum</taxon>
    </lineage>
</organism>
<dbReference type="KEGG" id="gtr:GLOTRDRAFT_141272"/>
<dbReference type="GO" id="GO:0007166">
    <property type="term" value="P:cell surface receptor signaling pathway"/>
    <property type="evidence" value="ECO:0007669"/>
    <property type="project" value="InterPro"/>
</dbReference>
<dbReference type="Gene3D" id="1.20.930.20">
    <property type="entry name" value="Adaptor protein Cbl, N-terminal domain"/>
    <property type="match status" value="1"/>
</dbReference>
<dbReference type="InterPro" id="IPR059179">
    <property type="entry name" value="MLKL-like_MCAfunc"/>
</dbReference>
<dbReference type="InterPro" id="IPR054000">
    <property type="entry name" value="MLKL_N"/>
</dbReference>
<name>S7PTU2_GLOTA</name>
<accession>S7PTU2</accession>
<reference evidence="3 4" key="1">
    <citation type="journal article" date="2012" name="Science">
        <title>The Paleozoic origin of enzymatic lignin decomposition reconstructed from 31 fungal genomes.</title>
        <authorList>
            <person name="Floudas D."/>
            <person name="Binder M."/>
            <person name="Riley R."/>
            <person name="Barry K."/>
            <person name="Blanchette R.A."/>
            <person name="Henrissat B."/>
            <person name="Martinez A.T."/>
            <person name="Otillar R."/>
            <person name="Spatafora J.W."/>
            <person name="Yadav J.S."/>
            <person name="Aerts A."/>
            <person name="Benoit I."/>
            <person name="Boyd A."/>
            <person name="Carlson A."/>
            <person name="Copeland A."/>
            <person name="Coutinho P.M."/>
            <person name="de Vries R.P."/>
            <person name="Ferreira P."/>
            <person name="Findley K."/>
            <person name="Foster B."/>
            <person name="Gaskell J."/>
            <person name="Glotzer D."/>
            <person name="Gorecki P."/>
            <person name="Heitman J."/>
            <person name="Hesse C."/>
            <person name="Hori C."/>
            <person name="Igarashi K."/>
            <person name="Jurgens J.A."/>
            <person name="Kallen N."/>
            <person name="Kersten P."/>
            <person name="Kohler A."/>
            <person name="Kuees U."/>
            <person name="Kumar T.K.A."/>
            <person name="Kuo A."/>
            <person name="LaButti K."/>
            <person name="Larrondo L.F."/>
            <person name="Lindquist E."/>
            <person name="Ling A."/>
            <person name="Lombard V."/>
            <person name="Lucas S."/>
            <person name="Lundell T."/>
            <person name="Martin R."/>
            <person name="McLaughlin D.J."/>
            <person name="Morgenstern I."/>
            <person name="Morin E."/>
            <person name="Murat C."/>
            <person name="Nagy L.G."/>
            <person name="Nolan M."/>
            <person name="Ohm R.A."/>
            <person name="Patyshakuliyeva A."/>
            <person name="Rokas A."/>
            <person name="Ruiz-Duenas F.J."/>
            <person name="Sabat G."/>
            <person name="Salamov A."/>
            <person name="Samejima M."/>
            <person name="Schmutz J."/>
            <person name="Slot J.C."/>
            <person name="St John F."/>
            <person name="Stenlid J."/>
            <person name="Sun H."/>
            <person name="Sun S."/>
            <person name="Syed K."/>
            <person name="Tsang A."/>
            <person name="Wiebenga A."/>
            <person name="Young D."/>
            <person name="Pisabarro A."/>
            <person name="Eastwood D.C."/>
            <person name="Martin F."/>
            <person name="Cullen D."/>
            <person name="Grigoriev I.V."/>
            <person name="Hibbett D.S."/>
        </authorList>
    </citation>
    <scope>NUCLEOTIDE SEQUENCE [LARGE SCALE GENOMIC DNA]</scope>
    <source>
        <strain evidence="3 4">ATCC 11539</strain>
    </source>
</reference>
<dbReference type="AlphaFoldDB" id="S7PTU2"/>
<dbReference type="Proteomes" id="UP000030669">
    <property type="component" value="Unassembled WGS sequence"/>
</dbReference>
<feature type="domain" description="Mixed lineage kinase" evidence="2">
    <location>
        <begin position="93"/>
        <end position="216"/>
    </location>
</feature>
<evidence type="ECO:0000256" key="1">
    <source>
        <dbReference type="SAM" id="MobiDB-lite"/>
    </source>
</evidence>
<dbReference type="OrthoDB" id="3028998at2759"/>
<proteinExistence type="predicted"/>
<dbReference type="RefSeq" id="XP_007870657.1">
    <property type="nucleotide sequence ID" value="XM_007872466.1"/>
</dbReference>
<evidence type="ECO:0000313" key="3">
    <source>
        <dbReference type="EMBL" id="EPQ50752.1"/>
    </source>
</evidence>
<dbReference type="Pfam" id="PF22215">
    <property type="entry name" value="MLKL_N"/>
    <property type="match status" value="1"/>
</dbReference>
<dbReference type="HOGENOM" id="CLU_1120273_0_0_1"/>
<dbReference type="CDD" id="cd21037">
    <property type="entry name" value="MLKL_NTD"/>
    <property type="match status" value="1"/>
</dbReference>
<dbReference type="EMBL" id="KB469313">
    <property type="protein sequence ID" value="EPQ50752.1"/>
    <property type="molecule type" value="Genomic_DNA"/>
</dbReference>
<dbReference type="InterPro" id="IPR036537">
    <property type="entry name" value="Adaptor_Cbl_N_dom_sf"/>
</dbReference>
<gene>
    <name evidence="3" type="ORF">GLOTRDRAFT_141272</name>
</gene>
<sequence>MPSLGTSLRQRAFKKAKKATGECRSDQASRAPTMADIGAASDTPSPIPLHRRVFRKVTISKRKRQVAGTVGFVALAALSKTADDLNIPGIKAAVGVAQEIAKLVQNAKRNKEQCFAVLDLVNAVVQVLVKETQGKNPGELGDGFEAAIEQFRSELECVREDIAKISSRGLLRRMAATEDDKDVIQKCKNKLDTAKAWFSVSNQVAIRVAVVETRQGQIAVEPVITVVSAQLEASAFFFNSCCVEGVLS</sequence>
<dbReference type="GeneID" id="19304736"/>
<evidence type="ECO:0000259" key="2">
    <source>
        <dbReference type="Pfam" id="PF22215"/>
    </source>
</evidence>